<dbReference type="RefSeq" id="WP_211471884.1">
    <property type="nucleotide sequence ID" value="NZ_JAGSXH010000172.1"/>
</dbReference>
<accession>A0A8J7WQF2</accession>
<evidence type="ECO:0000256" key="1">
    <source>
        <dbReference type="SAM" id="MobiDB-lite"/>
    </source>
</evidence>
<feature type="region of interest" description="Disordered" evidence="1">
    <location>
        <begin position="14"/>
        <end position="35"/>
    </location>
</feature>
<keyword evidence="3" id="KW-1185">Reference proteome</keyword>
<evidence type="ECO:0000313" key="3">
    <source>
        <dbReference type="Proteomes" id="UP000677913"/>
    </source>
</evidence>
<comment type="caution">
    <text evidence="2">The sequence shown here is derived from an EMBL/GenBank/DDBJ whole genome shotgun (WGS) entry which is preliminary data.</text>
</comment>
<sequence>MYSCAEFLLGVSTSNSSVNNEDRRRPQSDPPSWPETQLRSIWWLLPSTSTIGVADGGVERTRVLSVDEGPEA</sequence>
<protein>
    <submittedName>
        <fullName evidence="2">Uncharacterized protein</fullName>
    </submittedName>
</protein>
<name>A0A8J7WQF2_9ACTN</name>
<dbReference type="Proteomes" id="UP000677913">
    <property type="component" value="Unassembled WGS sequence"/>
</dbReference>
<organism evidence="2 3">
    <name type="scientific">Actinocrinis puniceicyclus</name>
    <dbReference type="NCBI Taxonomy" id="977794"/>
    <lineage>
        <taxon>Bacteria</taxon>
        <taxon>Bacillati</taxon>
        <taxon>Actinomycetota</taxon>
        <taxon>Actinomycetes</taxon>
        <taxon>Catenulisporales</taxon>
        <taxon>Actinospicaceae</taxon>
        <taxon>Actinocrinis</taxon>
    </lineage>
</organism>
<reference evidence="2" key="1">
    <citation type="submission" date="2021-04" db="EMBL/GenBank/DDBJ databases">
        <title>Genome based classification of Actinospica acidithermotolerans sp. nov., an actinobacterium isolated from an Indonesian hot spring.</title>
        <authorList>
            <person name="Kusuma A.B."/>
            <person name="Putra K.E."/>
            <person name="Nafisah S."/>
            <person name="Loh J."/>
            <person name="Nouioui I."/>
            <person name="Goodfellow M."/>
        </authorList>
    </citation>
    <scope>NUCLEOTIDE SEQUENCE</scope>
    <source>
        <strain evidence="2">DSM 45618</strain>
    </source>
</reference>
<proteinExistence type="predicted"/>
<dbReference type="EMBL" id="JAGSXH010000172">
    <property type="protein sequence ID" value="MBS2966626.1"/>
    <property type="molecule type" value="Genomic_DNA"/>
</dbReference>
<dbReference type="AlphaFoldDB" id="A0A8J7WQF2"/>
<evidence type="ECO:0000313" key="2">
    <source>
        <dbReference type="EMBL" id="MBS2966626.1"/>
    </source>
</evidence>
<gene>
    <name evidence="2" type="ORF">KGA66_26555</name>
</gene>